<gene>
    <name evidence="2" type="ORF">ETX26_07925</name>
</gene>
<protein>
    <submittedName>
        <fullName evidence="2">ASCH domain-containing protein</fullName>
    </submittedName>
</protein>
<proteinExistence type="predicted"/>
<dbReference type="Proteomes" id="UP000293623">
    <property type="component" value="Unassembled WGS sequence"/>
</dbReference>
<sequence length="150" mass="16920">MIGRHDVLISIYPEFAEAILRGEKTVELRRRIPGLRSGMRMWIYATKPVGAILGYAMVGGVSKGPPEKMWKIFGDSTGIEREHFDSYFLDSSVAVCITLTGVREGVPLPSHEFKRVRPSFHPPQLFTRISDAEAEYLDKMLFPMEFAAEA</sequence>
<dbReference type="AlphaFoldDB" id="A0A4V1QWL6"/>
<accession>A0A4V1QWL6</accession>
<evidence type="ECO:0000313" key="3">
    <source>
        <dbReference type="Proteomes" id="UP000293623"/>
    </source>
</evidence>
<dbReference type="InterPro" id="IPR015947">
    <property type="entry name" value="PUA-like_sf"/>
</dbReference>
<comment type="caution">
    <text evidence="2">The sequence shown here is derived from an EMBL/GenBank/DDBJ whole genome shotgun (WGS) entry which is preliminary data.</text>
</comment>
<dbReference type="InterPro" id="IPR007374">
    <property type="entry name" value="ASCH_domain"/>
</dbReference>
<name>A0A4V1QWL6_9SPHN</name>
<evidence type="ECO:0000259" key="1">
    <source>
        <dbReference type="Pfam" id="PF04266"/>
    </source>
</evidence>
<dbReference type="Gene3D" id="2.30.130.30">
    <property type="entry name" value="Hypothetical protein"/>
    <property type="match status" value="1"/>
</dbReference>
<feature type="domain" description="ASCH" evidence="1">
    <location>
        <begin position="9"/>
        <end position="65"/>
    </location>
</feature>
<dbReference type="OrthoDB" id="9797478at2"/>
<reference evidence="2 3" key="1">
    <citation type="submission" date="2019-01" db="EMBL/GenBank/DDBJ databases">
        <title>Altererythrobacter rhizovicinus sp. nov., isolated from the rhizosphere soil of Haloxylon ammodendron.</title>
        <authorList>
            <person name="Li H.-P."/>
            <person name="Gou J.-Y."/>
            <person name="Yao D."/>
            <person name="Han Q.-Q."/>
            <person name="Shao K.-Z."/>
            <person name="Zhao Q."/>
            <person name="Zhang J.-L."/>
        </authorList>
    </citation>
    <scope>NUCLEOTIDE SEQUENCE [LARGE SCALE GENOMIC DNA]</scope>
    <source>
        <strain evidence="2 3">AY-3R</strain>
    </source>
</reference>
<organism evidence="2 3">
    <name type="scientific">Pelagerythrobacter rhizovicinus</name>
    <dbReference type="NCBI Taxonomy" id="2268576"/>
    <lineage>
        <taxon>Bacteria</taxon>
        <taxon>Pseudomonadati</taxon>
        <taxon>Pseudomonadota</taxon>
        <taxon>Alphaproteobacteria</taxon>
        <taxon>Sphingomonadales</taxon>
        <taxon>Erythrobacteraceae</taxon>
        <taxon>Pelagerythrobacter</taxon>
    </lineage>
</organism>
<evidence type="ECO:0000313" key="2">
    <source>
        <dbReference type="EMBL" id="RXZ66586.1"/>
    </source>
</evidence>
<keyword evidence="3" id="KW-1185">Reference proteome</keyword>
<dbReference type="SUPFAM" id="SSF88697">
    <property type="entry name" value="PUA domain-like"/>
    <property type="match status" value="1"/>
</dbReference>
<dbReference type="RefSeq" id="WP_129524048.1">
    <property type="nucleotide sequence ID" value="NZ_SDPV01000001.1"/>
</dbReference>
<dbReference type="Pfam" id="PF04266">
    <property type="entry name" value="ASCH"/>
    <property type="match status" value="1"/>
</dbReference>
<dbReference type="EMBL" id="SDPV01000001">
    <property type="protein sequence ID" value="RXZ66586.1"/>
    <property type="molecule type" value="Genomic_DNA"/>
</dbReference>